<gene>
    <name evidence="2" type="ORF">ACFSCZ_14335</name>
</gene>
<dbReference type="InterPro" id="IPR023631">
    <property type="entry name" value="Amidase_dom"/>
</dbReference>
<dbReference type="PANTHER" id="PTHR11895:SF176">
    <property type="entry name" value="AMIDASE AMID-RELATED"/>
    <property type="match status" value="1"/>
</dbReference>
<keyword evidence="3" id="KW-1185">Reference proteome</keyword>
<protein>
    <submittedName>
        <fullName evidence="2">Amidase</fullName>
    </submittedName>
</protein>
<feature type="domain" description="Amidase" evidence="1">
    <location>
        <begin position="30"/>
        <end position="449"/>
    </location>
</feature>
<dbReference type="Proteomes" id="UP001597301">
    <property type="component" value="Unassembled WGS sequence"/>
</dbReference>
<proteinExistence type="predicted"/>
<dbReference type="Gene3D" id="3.90.1300.10">
    <property type="entry name" value="Amidase signature (AS) domain"/>
    <property type="match status" value="1"/>
</dbReference>
<dbReference type="RefSeq" id="WP_380774766.1">
    <property type="nucleotide sequence ID" value="NZ_JBHUEO010000048.1"/>
</dbReference>
<dbReference type="InterPro" id="IPR020556">
    <property type="entry name" value="Amidase_CS"/>
</dbReference>
<dbReference type="EMBL" id="JBHUEO010000048">
    <property type="protein sequence ID" value="MFD1707900.1"/>
    <property type="molecule type" value="Genomic_DNA"/>
</dbReference>
<name>A0ABW4KIQ3_9BACI</name>
<evidence type="ECO:0000313" key="2">
    <source>
        <dbReference type="EMBL" id="MFD1707900.1"/>
    </source>
</evidence>
<dbReference type="InterPro" id="IPR036928">
    <property type="entry name" value="AS_sf"/>
</dbReference>
<sequence>MNKILEKDFLNGDISALGNAYQTKEITPTEVTRMILERISMDDTNSYITVTADEAMAQAEQAEIEMKQGNNKGPLHGVPMAIKDNIDTQGIPTTKGSAIYKDYLPDRDATVARKLKEAGAVILGKLNMHEFAYGTTGDRSFAGPVKNPHNLNKISGGSSSGSGAAVAASLCYAALGTDTGGSIRIPSSYNGLVGMKPTFGRVSNFGVFPLCWTLDHVGPMTRSVRDNALLMNVLAGFDDQDPYSAKEPLDDYTSLIEAGVEGNIIGIPSGDFFSGGDPQVERNYQQAIDIYKEEKAVIKTVDLPDMEEVLAAFRTILSSEAYTLHEHRLNGNAGLWDEEVRTRLLKAKEMYAKDYILAQLIKRKAIRAFEKLFKEVEVLLIPTVPILPVNIGQRETKLKGSSIHISFMLNRYTGPFNLTGLPSITVPSGKSIEGLPLGIQLVGKPFDEANMYRFAAVLEQEINLQR</sequence>
<dbReference type="Pfam" id="PF01425">
    <property type="entry name" value="Amidase"/>
    <property type="match status" value="1"/>
</dbReference>
<dbReference type="InterPro" id="IPR000120">
    <property type="entry name" value="Amidase"/>
</dbReference>
<dbReference type="PANTHER" id="PTHR11895">
    <property type="entry name" value="TRANSAMIDASE"/>
    <property type="match status" value="1"/>
</dbReference>
<dbReference type="PROSITE" id="PS00571">
    <property type="entry name" value="AMIDASES"/>
    <property type="match status" value="1"/>
</dbReference>
<reference evidence="3" key="1">
    <citation type="journal article" date="2019" name="Int. J. Syst. Evol. Microbiol.">
        <title>The Global Catalogue of Microorganisms (GCM) 10K type strain sequencing project: providing services to taxonomists for standard genome sequencing and annotation.</title>
        <authorList>
            <consortium name="The Broad Institute Genomics Platform"/>
            <consortium name="The Broad Institute Genome Sequencing Center for Infectious Disease"/>
            <person name="Wu L."/>
            <person name="Ma J."/>
        </authorList>
    </citation>
    <scope>NUCLEOTIDE SEQUENCE [LARGE SCALE GENOMIC DNA]</scope>
    <source>
        <strain evidence="3">CGMCC 1.12295</strain>
    </source>
</reference>
<dbReference type="SUPFAM" id="SSF75304">
    <property type="entry name" value="Amidase signature (AS) enzymes"/>
    <property type="match status" value="1"/>
</dbReference>
<organism evidence="2 3">
    <name type="scientific">Siminovitchia sediminis</name>
    <dbReference type="NCBI Taxonomy" id="1274353"/>
    <lineage>
        <taxon>Bacteria</taxon>
        <taxon>Bacillati</taxon>
        <taxon>Bacillota</taxon>
        <taxon>Bacilli</taxon>
        <taxon>Bacillales</taxon>
        <taxon>Bacillaceae</taxon>
        <taxon>Siminovitchia</taxon>
    </lineage>
</organism>
<comment type="caution">
    <text evidence="2">The sequence shown here is derived from an EMBL/GenBank/DDBJ whole genome shotgun (WGS) entry which is preliminary data.</text>
</comment>
<evidence type="ECO:0000259" key="1">
    <source>
        <dbReference type="Pfam" id="PF01425"/>
    </source>
</evidence>
<evidence type="ECO:0000313" key="3">
    <source>
        <dbReference type="Proteomes" id="UP001597301"/>
    </source>
</evidence>
<accession>A0ABW4KIQ3</accession>